<dbReference type="InParanoid" id="B5FV76"/>
<dbReference type="Proteomes" id="UP000000598">
    <property type="component" value="Chromosome D"/>
</dbReference>
<name>B5FV76_KLULA</name>
<dbReference type="EMBL" id="CR382124">
    <property type="protein sequence ID" value="CAR64377.1"/>
    <property type="molecule type" value="Genomic_DNA"/>
</dbReference>
<dbReference type="KEGG" id="kla:KLLA0_D13079g"/>
<feature type="region of interest" description="Disordered" evidence="1">
    <location>
        <begin position="39"/>
        <end position="59"/>
    </location>
</feature>
<sequence length="88" mass="10044">MNGSEPNSTELRHDVEAVTILISKLQVYSQFDTQTPTERAFPSMFSSDSDISDSIDSDVGDQLKRRSSSILRKMFNRSKKLLPKLHKR</sequence>
<evidence type="ECO:0000313" key="2">
    <source>
        <dbReference type="EMBL" id="CAR64377.1"/>
    </source>
</evidence>
<dbReference type="PaxDb" id="284590-B5FV76"/>
<evidence type="ECO:0000256" key="1">
    <source>
        <dbReference type="SAM" id="MobiDB-lite"/>
    </source>
</evidence>
<dbReference type="GeneID" id="9487530"/>
<accession>B5FV76</accession>
<dbReference type="AlphaFoldDB" id="B5FV76"/>
<dbReference type="RefSeq" id="XP_002999373.1">
    <property type="nucleotide sequence ID" value="XM_002999327.1"/>
</dbReference>
<protein>
    <submittedName>
        <fullName evidence="2">KLLA0D13079p</fullName>
    </submittedName>
</protein>
<reference evidence="2 3" key="1">
    <citation type="journal article" date="2004" name="Nature">
        <title>Genome evolution in yeasts.</title>
        <authorList>
            <consortium name="Genolevures"/>
            <person name="Dujon B."/>
            <person name="Sherman D."/>
            <person name="Fischer G."/>
            <person name="Durrens P."/>
            <person name="Casaregola S."/>
            <person name="Lafontaine I."/>
            <person name="de Montigny J."/>
            <person name="Marck C."/>
            <person name="Neuveglise C."/>
            <person name="Talla E."/>
            <person name="Goffard N."/>
            <person name="Frangeul L."/>
            <person name="Aigle M."/>
            <person name="Anthouard V."/>
            <person name="Babour A."/>
            <person name="Barbe V."/>
            <person name="Barnay S."/>
            <person name="Blanchin S."/>
            <person name="Beckerich J.M."/>
            <person name="Beyne E."/>
            <person name="Bleykasten C."/>
            <person name="Boisrame A."/>
            <person name="Boyer J."/>
            <person name="Cattolico L."/>
            <person name="Confanioleri F."/>
            <person name="de Daruvar A."/>
            <person name="Despons L."/>
            <person name="Fabre E."/>
            <person name="Fairhead C."/>
            <person name="Ferry-Dumazet H."/>
            <person name="Groppi A."/>
            <person name="Hantraye F."/>
            <person name="Hennequin C."/>
            <person name="Jauniaux N."/>
            <person name="Joyet P."/>
            <person name="Kachouri R."/>
            <person name="Kerrest A."/>
            <person name="Koszul R."/>
            <person name="Lemaire M."/>
            <person name="Lesur I."/>
            <person name="Ma L."/>
            <person name="Muller H."/>
            <person name="Nicaud J.M."/>
            <person name="Nikolski M."/>
            <person name="Oztas S."/>
            <person name="Ozier-Kalogeropoulos O."/>
            <person name="Pellenz S."/>
            <person name="Potier S."/>
            <person name="Richard G.F."/>
            <person name="Straub M.L."/>
            <person name="Suleau A."/>
            <person name="Swennene D."/>
            <person name="Tekaia F."/>
            <person name="Wesolowski-Louvel M."/>
            <person name="Westhof E."/>
            <person name="Wirth B."/>
            <person name="Zeniou-Meyer M."/>
            <person name="Zivanovic I."/>
            <person name="Bolotin-Fukuhara M."/>
            <person name="Thierry A."/>
            <person name="Bouchier C."/>
            <person name="Caudron B."/>
            <person name="Scarpelli C."/>
            <person name="Gaillardin C."/>
            <person name="Weissenbach J."/>
            <person name="Wincker P."/>
            <person name="Souciet J.L."/>
        </authorList>
    </citation>
    <scope>NUCLEOTIDE SEQUENCE [LARGE SCALE GENOMIC DNA]</scope>
    <source>
        <strain evidence="3">ATCC 8585 / CBS 2359 / DSM 70799 / NBRC 1267 / NRRL Y-1140 / WM37</strain>
    </source>
</reference>
<feature type="compositionally biased region" description="Acidic residues" evidence="1">
    <location>
        <begin position="50"/>
        <end position="59"/>
    </location>
</feature>
<evidence type="ECO:0000313" key="3">
    <source>
        <dbReference type="Proteomes" id="UP000000598"/>
    </source>
</evidence>
<dbReference type="HOGENOM" id="CLU_2469421_0_0_1"/>
<proteinExistence type="predicted"/>
<keyword evidence="3" id="KW-1185">Reference proteome</keyword>
<organism evidence="2 3">
    <name type="scientific">Kluyveromyces lactis (strain ATCC 8585 / CBS 2359 / DSM 70799 / NBRC 1267 / NRRL Y-1140 / WM37)</name>
    <name type="common">Yeast</name>
    <name type="synonym">Candida sphaerica</name>
    <dbReference type="NCBI Taxonomy" id="284590"/>
    <lineage>
        <taxon>Eukaryota</taxon>
        <taxon>Fungi</taxon>
        <taxon>Dikarya</taxon>
        <taxon>Ascomycota</taxon>
        <taxon>Saccharomycotina</taxon>
        <taxon>Saccharomycetes</taxon>
        <taxon>Saccharomycetales</taxon>
        <taxon>Saccharomycetaceae</taxon>
        <taxon>Kluyveromyces</taxon>
    </lineage>
</organism>
<gene>
    <name evidence="2" type="ORF">KLLA0_D13079g</name>
</gene>